<dbReference type="Proteomes" id="UP000286482">
    <property type="component" value="Unassembled WGS sequence"/>
</dbReference>
<dbReference type="OrthoDB" id="7051218at2"/>
<dbReference type="AlphaFoldDB" id="A0A420EGL9"/>
<organism evidence="2 3">
    <name type="scientific">Alginatibacterium sediminis</name>
    <dbReference type="NCBI Taxonomy" id="2164068"/>
    <lineage>
        <taxon>Bacteria</taxon>
        <taxon>Pseudomonadati</taxon>
        <taxon>Pseudomonadota</taxon>
        <taxon>Gammaproteobacteria</taxon>
        <taxon>Alteromonadales</taxon>
        <taxon>Alteromonadaceae</taxon>
        <taxon>Alginatibacterium</taxon>
    </lineage>
</organism>
<dbReference type="EMBL" id="RAQO01000004">
    <property type="protein sequence ID" value="RKF19861.1"/>
    <property type="molecule type" value="Genomic_DNA"/>
</dbReference>
<dbReference type="RefSeq" id="WP_120353866.1">
    <property type="nucleotide sequence ID" value="NZ_RAQO01000004.1"/>
</dbReference>
<evidence type="ECO:0000313" key="3">
    <source>
        <dbReference type="Proteomes" id="UP000286482"/>
    </source>
</evidence>
<feature type="region of interest" description="Disordered" evidence="1">
    <location>
        <begin position="249"/>
        <end position="286"/>
    </location>
</feature>
<protein>
    <submittedName>
        <fullName evidence="2">Uncharacterized protein</fullName>
    </submittedName>
</protein>
<name>A0A420EGL9_9ALTE</name>
<evidence type="ECO:0000256" key="1">
    <source>
        <dbReference type="SAM" id="MobiDB-lite"/>
    </source>
</evidence>
<evidence type="ECO:0000313" key="2">
    <source>
        <dbReference type="EMBL" id="RKF19861.1"/>
    </source>
</evidence>
<sequence>MKVKASLPYFFSAHALPAQENEAHVQSGNHLRLSHNPLLGLPKTPFVVWRAVLDNTKALQRRNQVSWFDSNGEQLTTPFDVHPNNPVTAYLSLAAGEVCMWAEVFAKPAQSALDILASDRLSIPTRPSFNATRRINHLRPFVRPRSTRALSLARNTVLSERFLVKKSLTVEAFVPSHQGPVAIAKCKHPRYAFSAPGIIELKVTGTGTVTNLEWFERNDTLDANFKPWQLLSLPHTGGSRYISMDNARAHAQQRVSHGAPKRKPLQETLNTPSPADAPPASSDEELKRVTSFAHTLDIDLEALINDLSMPETAHISMQNVVDENLSTNEQRKLGTIESNRLGVILQSCLDPGIANWLGYKTYDSDFTDKTSQLVVYYVTGYWDIETLRKPRDKFSTSDKILAKFLGQEGTLNNDDSGSSNDVRSSQSFSPLEVHQQLQAISKKMGPSFKLSPNGLNLDPKARLTSFSCIAIADRGSDLSDLEPVKIDSHEHVRWQPATPPQTRREVRLGITKTGIGATLAGNKLTINTDTRQALNATNQGKYHLPLALALPGEHERKSQSPKPGDGNLYDREAIDSDIRYAVAQQDYFGRWSSWAKVVNSPGPRPKPPRPVYQAVYIMPKDLELSTRGEISIKVHVPTPESMPLASHLLHKFELRLSDLATGQTQSVVEVLDNPTNPAQTLEFLVDGPILQATEQRKWRLLANWIDSQGQESIDSEAIVLTMTDPRPPQQLVSVDSLNYSARPDITGKAWIHFEWPTQASQSSFAVYYSDENRLLSYLESNEIQHGDLLDSLKLATSVAAKASLLRANSQVFPSHLFERLENVAFKISQSKYGFKHSVSGSLKVLSFYKVVAQSSSGSRPEFELVPMLSYGVPNTAPPAKPTVSVTPVLPNENGGEYLANITLKLIAGQTQGARYRIRRSSQGAENALRMPILPMNERDTLPVPDVDGVQIASLEDNGELVIESQARLRPWIRYYWVGEVQGLPESGSAVEGLWSEASDAFSTILVPPKEPSAPIGLIAEGKPSSSGFKKVKLKFSYEHAFYSSERGGYVARIYMKRPGQAQQLVREEVVNGSGPFAFRDLSSPQESLPADTTFRVFIVDPAGRVGLPADVTSIVVKQGI</sequence>
<feature type="compositionally biased region" description="Low complexity" evidence="1">
    <location>
        <begin position="272"/>
        <end position="281"/>
    </location>
</feature>
<reference evidence="2 3" key="1">
    <citation type="submission" date="2018-09" db="EMBL/GenBank/DDBJ databases">
        <authorList>
            <person name="Wang Z."/>
        </authorList>
    </citation>
    <scope>NUCLEOTIDE SEQUENCE [LARGE SCALE GENOMIC DNA]</scope>
    <source>
        <strain evidence="2 3">ALS 81</strain>
    </source>
</reference>
<comment type="caution">
    <text evidence="2">The sequence shown here is derived from an EMBL/GenBank/DDBJ whole genome shotgun (WGS) entry which is preliminary data.</text>
</comment>
<accession>A0A420EGL9</accession>
<keyword evidence="3" id="KW-1185">Reference proteome</keyword>
<proteinExistence type="predicted"/>
<gene>
    <name evidence="2" type="ORF">DBZ36_05225</name>
</gene>